<proteinExistence type="predicted"/>
<name>A0A9Q8YBE7_ENSAD</name>
<gene>
    <name evidence="1" type="ORF">NE863_24595</name>
</gene>
<evidence type="ECO:0000313" key="1">
    <source>
        <dbReference type="EMBL" id="USJ25653.1"/>
    </source>
</evidence>
<dbReference type="Proteomes" id="UP001055460">
    <property type="component" value="Plasmid pA"/>
</dbReference>
<organism evidence="1 2">
    <name type="scientific">Ensifer adhaerens</name>
    <name type="common">Sinorhizobium morelense</name>
    <dbReference type="NCBI Taxonomy" id="106592"/>
    <lineage>
        <taxon>Bacteria</taxon>
        <taxon>Pseudomonadati</taxon>
        <taxon>Pseudomonadota</taxon>
        <taxon>Alphaproteobacteria</taxon>
        <taxon>Hyphomicrobiales</taxon>
        <taxon>Rhizobiaceae</taxon>
        <taxon>Sinorhizobium/Ensifer group</taxon>
        <taxon>Ensifer</taxon>
    </lineage>
</organism>
<dbReference type="EMBL" id="CP098808">
    <property type="protein sequence ID" value="USJ25653.1"/>
    <property type="molecule type" value="Genomic_DNA"/>
</dbReference>
<reference evidence="1" key="1">
    <citation type="submission" date="2022-06" db="EMBL/GenBank/DDBJ databases">
        <title>Physiological and biochemical characterization and genomic elucidation of a strain of the genus Ensifer adhaerens M8 that combines arsenic oxidation and chromium reduction.</title>
        <authorList>
            <person name="Li X."/>
            <person name="Yu c."/>
        </authorList>
    </citation>
    <scope>NUCLEOTIDE SEQUENCE</scope>
    <source>
        <strain evidence="1">M8</strain>
        <plasmid evidence="1">pA</plasmid>
    </source>
</reference>
<accession>A0A9Q8YBE7</accession>
<dbReference type="RefSeq" id="WP_112976864.1">
    <property type="nucleotide sequence ID" value="NZ_CAXURO020000002.1"/>
</dbReference>
<sequence>MGLGGTTIRAEFLGNYSVASLDPLLGVFELSTSTNTMIEVLLDRYSAEALLSALAQFLAQGEASEFDDGM</sequence>
<geneLocation type="plasmid" evidence="1 2">
    <name>pA</name>
</geneLocation>
<evidence type="ECO:0000313" key="2">
    <source>
        <dbReference type="Proteomes" id="UP001055460"/>
    </source>
</evidence>
<protein>
    <submittedName>
        <fullName evidence="1">Uncharacterized protein</fullName>
    </submittedName>
</protein>
<keyword evidence="1" id="KW-0614">Plasmid</keyword>
<dbReference type="AlphaFoldDB" id="A0A9Q8YBE7"/>